<sequence length="29" mass="3133">MAAAVLAGWRGLLRSDRAVGDHRPVAMVR</sequence>
<dbReference type="AlphaFoldDB" id="Q0FWL8"/>
<dbReference type="EMBL" id="AATQ01000001">
    <property type="protein sequence ID" value="EAU48534.1"/>
    <property type="molecule type" value="Genomic_DNA"/>
</dbReference>
<accession>Q0FWL8</accession>
<proteinExistence type="predicted"/>
<evidence type="ECO:0000313" key="2">
    <source>
        <dbReference type="Proteomes" id="UP000006230"/>
    </source>
</evidence>
<dbReference type="Proteomes" id="UP000006230">
    <property type="component" value="Unassembled WGS sequence"/>
</dbReference>
<evidence type="ECO:0000313" key="1">
    <source>
        <dbReference type="EMBL" id="EAU48534.1"/>
    </source>
</evidence>
<dbReference type="HOGENOM" id="CLU_3409875_0_0_5"/>
<protein>
    <submittedName>
        <fullName evidence="1">Uncharacterized protein</fullName>
    </submittedName>
</protein>
<organism evidence="1 2">
    <name type="scientific">Salipiger bermudensis (strain DSM 26914 / JCM 13377 / KCTC 12554 / HTCC2601)</name>
    <name type="common">Pelagibaca bermudensis</name>
    <dbReference type="NCBI Taxonomy" id="314265"/>
    <lineage>
        <taxon>Bacteria</taxon>
        <taxon>Pseudomonadati</taxon>
        <taxon>Pseudomonadota</taxon>
        <taxon>Alphaproteobacteria</taxon>
        <taxon>Rhodobacterales</taxon>
        <taxon>Roseobacteraceae</taxon>
        <taxon>Salipiger</taxon>
    </lineage>
</organism>
<gene>
    <name evidence="1" type="ORF">R2601_03138</name>
</gene>
<keyword evidence="2" id="KW-1185">Reference proteome</keyword>
<comment type="caution">
    <text evidence="1">The sequence shown here is derived from an EMBL/GenBank/DDBJ whole genome shotgun (WGS) entry which is preliminary data.</text>
</comment>
<reference evidence="1 2" key="1">
    <citation type="journal article" date="2010" name="J. Bacteriol.">
        <title>Genome sequences of Pelagibaca bermudensis HTCC2601T and Maritimibacter alkaliphilus HTCC2654T, the type strains of two marine Roseobacter genera.</title>
        <authorList>
            <person name="Thrash J.C."/>
            <person name="Cho J.C."/>
            <person name="Ferriera S."/>
            <person name="Johnson J."/>
            <person name="Vergin K.L."/>
            <person name="Giovannoni S.J."/>
        </authorList>
    </citation>
    <scope>NUCLEOTIDE SEQUENCE [LARGE SCALE GENOMIC DNA]</scope>
    <source>
        <strain evidence="2">DSM 26914 / JCM 13377 / KCTC 12554 / HTCC2601</strain>
    </source>
</reference>
<name>Q0FWL8_SALBH</name>